<feature type="domain" description="MacB-like periplasmic core" evidence="9">
    <location>
        <begin position="34"/>
        <end position="260"/>
    </location>
</feature>
<comment type="caution">
    <text evidence="10">The sequence shown here is derived from an EMBL/GenBank/DDBJ whole genome shotgun (WGS) entry which is preliminary data.</text>
</comment>
<dbReference type="OrthoDB" id="9780560at2"/>
<comment type="subcellular location">
    <subcellularLocation>
        <location evidence="1">Cell membrane</location>
        <topology evidence="1">Multi-pass membrane protein</topology>
    </subcellularLocation>
</comment>
<feature type="transmembrane region" description="Helical" evidence="7">
    <location>
        <begin position="295"/>
        <end position="322"/>
    </location>
</feature>
<evidence type="ECO:0000256" key="1">
    <source>
        <dbReference type="ARBA" id="ARBA00004651"/>
    </source>
</evidence>
<dbReference type="InterPro" id="IPR025857">
    <property type="entry name" value="MacB_PCD"/>
</dbReference>
<feature type="transmembrane region" description="Helical" evidence="7">
    <location>
        <begin position="343"/>
        <end position="376"/>
    </location>
</feature>
<evidence type="ECO:0000313" key="11">
    <source>
        <dbReference type="Proteomes" id="UP000235703"/>
    </source>
</evidence>
<name>A0A2N6PH62_9MICO</name>
<sequence>MGPCAVNRRIERLLLGEAWKTVMSTPVRSLLGSVGLLISVTAVISVLSLVSTVRFQVADDFDVRKATEVIAHVSPVDTDAPQPVGAADEGILPVQGTTFPAQSAERVRALSGVRHAGVFSDSYGQSLLVSTSILPDSAAPTAPPVMVAGPGLFEAAEVNVHGTEFRTELGSADIAYLGASAAQTLGISEETLSNESRYIFVSGKPLLIAGVVHGSGRLPQLGGAVIVPAETALKHFGPPQDGASMLVTVAPGAAANVAEAMPTAVFPTTPDALRVTPPSETEANRRSVDSLLVNLGIGVAALASVIGAASIAITGTIGVSARTGELGLRRAIGGRPRDLLKQILFESALLGVAAGLIGTILGTAIVLLVSLVQGWVPVVSPLHIIVVPMAAIVVSALAGFIPAWRAGRIQPAAALRN</sequence>
<dbReference type="Proteomes" id="UP000235703">
    <property type="component" value="Unassembled WGS sequence"/>
</dbReference>
<evidence type="ECO:0000256" key="4">
    <source>
        <dbReference type="ARBA" id="ARBA00022989"/>
    </source>
</evidence>
<keyword evidence="5 7" id="KW-0472">Membrane</keyword>
<protein>
    <recommendedName>
        <fullName evidence="12">ABC transporter permease</fullName>
    </recommendedName>
</protein>
<organism evidence="10 11">
    <name type="scientific">Brevibacterium luteolum</name>
    <dbReference type="NCBI Taxonomy" id="199591"/>
    <lineage>
        <taxon>Bacteria</taxon>
        <taxon>Bacillati</taxon>
        <taxon>Actinomycetota</taxon>
        <taxon>Actinomycetes</taxon>
        <taxon>Micrococcales</taxon>
        <taxon>Brevibacteriaceae</taxon>
        <taxon>Brevibacterium</taxon>
    </lineage>
</organism>
<evidence type="ECO:0008006" key="12">
    <source>
        <dbReference type="Google" id="ProtNLM"/>
    </source>
</evidence>
<evidence type="ECO:0000256" key="7">
    <source>
        <dbReference type="SAM" id="Phobius"/>
    </source>
</evidence>
<gene>
    <name evidence="10" type="ORF">CJ198_06420</name>
</gene>
<dbReference type="InterPro" id="IPR003838">
    <property type="entry name" value="ABC3_permease_C"/>
</dbReference>
<evidence type="ECO:0000259" key="8">
    <source>
        <dbReference type="Pfam" id="PF02687"/>
    </source>
</evidence>
<dbReference type="Pfam" id="PF12704">
    <property type="entry name" value="MacB_PCD"/>
    <property type="match status" value="1"/>
</dbReference>
<comment type="similarity">
    <text evidence="6">Belongs to the ABC-4 integral membrane protein family.</text>
</comment>
<keyword evidence="11" id="KW-1185">Reference proteome</keyword>
<keyword evidence="4 7" id="KW-1133">Transmembrane helix</keyword>
<feature type="domain" description="ABC3 transporter permease C-terminal" evidence="8">
    <location>
        <begin position="299"/>
        <end position="411"/>
    </location>
</feature>
<feature type="transmembrane region" description="Helical" evidence="7">
    <location>
        <begin position="30"/>
        <end position="50"/>
    </location>
</feature>
<evidence type="ECO:0000256" key="6">
    <source>
        <dbReference type="ARBA" id="ARBA00038076"/>
    </source>
</evidence>
<keyword evidence="2" id="KW-1003">Cell membrane</keyword>
<evidence type="ECO:0000259" key="9">
    <source>
        <dbReference type="Pfam" id="PF12704"/>
    </source>
</evidence>
<dbReference type="PANTHER" id="PTHR30572:SF4">
    <property type="entry name" value="ABC TRANSPORTER PERMEASE YTRF"/>
    <property type="match status" value="1"/>
</dbReference>
<keyword evidence="3 7" id="KW-0812">Transmembrane</keyword>
<dbReference type="PANTHER" id="PTHR30572">
    <property type="entry name" value="MEMBRANE COMPONENT OF TRANSPORTER-RELATED"/>
    <property type="match status" value="1"/>
</dbReference>
<dbReference type="InterPro" id="IPR050250">
    <property type="entry name" value="Macrolide_Exporter_MacB"/>
</dbReference>
<dbReference type="GO" id="GO:0022857">
    <property type="term" value="F:transmembrane transporter activity"/>
    <property type="evidence" value="ECO:0007669"/>
    <property type="project" value="TreeGrafter"/>
</dbReference>
<evidence type="ECO:0000313" key="10">
    <source>
        <dbReference type="EMBL" id="PMB98016.1"/>
    </source>
</evidence>
<dbReference type="GO" id="GO:0005886">
    <property type="term" value="C:plasma membrane"/>
    <property type="evidence" value="ECO:0007669"/>
    <property type="project" value="UniProtKB-SubCell"/>
</dbReference>
<dbReference type="AlphaFoldDB" id="A0A2N6PH62"/>
<reference evidence="10 11" key="1">
    <citation type="submission" date="2017-09" db="EMBL/GenBank/DDBJ databases">
        <title>Bacterial strain isolated from the female urinary microbiota.</title>
        <authorList>
            <person name="Thomas-White K."/>
            <person name="Kumar N."/>
            <person name="Forster S."/>
            <person name="Putonti C."/>
            <person name="Lawley T."/>
            <person name="Wolfe A.J."/>
        </authorList>
    </citation>
    <scope>NUCLEOTIDE SEQUENCE [LARGE SCALE GENOMIC DNA]</scope>
    <source>
        <strain evidence="10 11">UMB0680</strain>
    </source>
</reference>
<proteinExistence type="inferred from homology"/>
<evidence type="ECO:0000256" key="3">
    <source>
        <dbReference type="ARBA" id="ARBA00022692"/>
    </source>
</evidence>
<dbReference type="EMBL" id="PNFZ01000003">
    <property type="protein sequence ID" value="PMB98016.1"/>
    <property type="molecule type" value="Genomic_DNA"/>
</dbReference>
<evidence type="ECO:0000256" key="5">
    <source>
        <dbReference type="ARBA" id="ARBA00023136"/>
    </source>
</evidence>
<feature type="transmembrane region" description="Helical" evidence="7">
    <location>
        <begin position="382"/>
        <end position="401"/>
    </location>
</feature>
<accession>A0A2N6PH62</accession>
<evidence type="ECO:0000256" key="2">
    <source>
        <dbReference type="ARBA" id="ARBA00022475"/>
    </source>
</evidence>
<dbReference type="Pfam" id="PF02687">
    <property type="entry name" value="FtsX"/>
    <property type="match status" value="1"/>
</dbReference>